<organism evidence="2">
    <name type="scientific">Caenorhabditis brenneri</name>
    <name type="common">Nematode worm</name>
    <dbReference type="NCBI Taxonomy" id="135651"/>
    <lineage>
        <taxon>Eukaryota</taxon>
        <taxon>Metazoa</taxon>
        <taxon>Ecdysozoa</taxon>
        <taxon>Nematoda</taxon>
        <taxon>Chromadorea</taxon>
        <taxon>Rhabditida</taxon>
        <taxon>Rhabditina</taxon>
        <taxon>Rhabditomorpha</taxon>
        <taxon>Rhabditoidea</taxon>
        <taxon>Rhabditidae</taxon>
        <taxon>Peloderinae</taxon>
        <taxon>Caenorhabditis</taxon>
    </lineage>
</organism>
<name>G0P2L1_CAEBE</name>
<protein>
    <submittedName>
        <fullName evidence="1">Uncharacterized protein</fullName>
    </submittedName>
</protein>
<dbReference type="Proteomes" id="UP000008068">
    <property type="component" value="Unassembled WGS sequence"/>
</dbReference>
<dbReference type="AlphaFoldDB" id="G0P2L1"/>
<reference evidence="2" key="1">
    <citation type="submission" date="2011-07" db="EMBL/GenBank/DDBJ databases">
        <authorList>
            <consortium name="Caenorhabditis brenneri Sequencing and Analysis Consortium"/>
            <person name="Wilson R.K."/>
        </authorList>
    </citation>
    <scope>NUCLEOTIDE SEQUENCE [LARGE SCALE GENOMIC DNA]</scope>
    <source>
        <strain evidence="2">PB2801</strain>
    </source>
</reference>
<keyword evidence="2" id="KW-1185">Reference proteome</keyword>
<sequence length="294" mass="34744">MWMIDDSTVWDLSLQKFSNVFYFCEVWPPFITLFKSLFKKYPCLKLIDPLEYRKENAFTQFRNADLDLIWKDDHPLLHNMSIADLRNLLPRLEDMVAAMQQEYKNKEVFEALQNAIKPDCSFSPCVVFYQNTDRRGKESDKDYCRRLQRKIKRATEAHKKQMEDLAGTFPFVKCSDESEFKKWGNEFYEAVTSSAPNSEHISCKLEEVFREDTIQEVLRAGRFTQFVNKEITRSAERKNQAYEMMREKFNIPENYGPNHYLKVLDALATVEGMKLEIKNLGSVKKDVEMKMRLA</sequence>
<dbReference type="HOGENOM" id="CLU_947405_0_0_1"/>
<evidence type="ECO:0000313" key="2">
    <source>
        <dbReference type="Proteomes" id="UP000008068"/>
    </source>
</evidence>
<accession>G0P2L1</accession>
<dbReference type="EMBL" id="GL380027">
    <property type="protein sequence ID" value="EGT43305.1"/>
    <property type="molecule type" value="Genomic_DNA"/>
</dbReference>
<gene>
    <name evidence="1" type="ORF">CAEBREN_11723</name>
</gene>
<dbReference type="InParanoid" id="G0P2L1"/>
<evidence type="ECO:0000313" key="1">
    <source>
        <dbReference type="EMBL" id="EGT43305.1"/>
    </source>
</evidence>
<proteinExistence type="predicted"/>